<feature type="compositionally biased region" description="Basic and acidic residues" evidence="1">
    <location>
        <begin position="41"/>
        <end position="50"/>
    </location>
</feature>
<sequence length="153" mass="17275">MSFFLPSLTSPLRFSQLQNSLDAQINRMRRSITVSPHFSRKGKEPVRKESQQFVTEVSVNSNTTQESTEASFDTENADLSNDNAQEESTHLETNSQESVMPYSDAIEGDVTSDCPLTKRKRGNTSRKATQSKKKPKQGSYGSMEQFVFRINKN</sequence>
<comment type="caution">
    <text evidence="2">The sequence shown here is derived from an EMBL/GenBank/DDBJ whole genome shotgun (WGS) entry which is preliminary data.</text>
</comment>
<reference evidence="2 3" key="1">
    <citation type="submission" date="2016-03" db="EMBL/GenBank/DDBJ databases">
        <title>Choanephora cucurbitarum.</title>
        <authorList>
            <person name="Min B."/>
            <person name="Park H."/>
            <person name="Park J.-H."/>
            <person name="Shin H.-D."/>
            <person name="Choi I.-G."/>
        </authorList>
    </citation>
    <scope>NUCLEOTIDE SEQUENCE [LARGE SCALE GENOMIC DNA]</scope>
    <source>
        <strain evidence="2 3">KUS-F28377</strain>
    </source>
</reference>
<organism evidence="2 3">
    <name type="scientific">Choanephora cucurbitarum</name>
    <dbReference type="NCBI Taxonomy" id="101091"/>
    <lineage>
        <taxon>Eukaryota</taxon>
        <taxon>Fungi</taxon>
        <taxon>Fungi incertae sedis</taxon>
        <taxon>Mucoromycota</taxon>
        <taxon>Mucoromycotina</taxon>
        <taxon>Mucoromycetes</taxon>
        <taxon>Mucorales</taxon>
        <taxon>Mucorineae</taxon>
        <taxon>Choanephoraceae</taxon>
        <taxon>Choanephoroideae</taxon>
        <taxon>Choanephora</taxon>
    </lineage>
</organism>
<proteinExistence type="predicted"/>
<evidence type="ECO:0000313" key="3">
    <source>
        <dbReference type="Proteomes" id="UP000093000"/>
    </source>
</evidence>
<feature type="compositionally biased region" description="Polar residues" evidence="1">
    <location>
        <begin position="51"/>
        <end position="83"/>
    </location>
</feature>
<accession>A0A1C7MU77</accession>
<evidence type="ECO:0000313" key="2">
    <source>
        <dbReference type="EMBL" id="OBZ80435.1"/>
    </source>
</evidence>
<name>A0A1C7MU77_9FUNG</name>
<dbReference type="InParanoid" id="A0A1C7MU77"/>
<gene>
    <name evidence="2" type="ORF">A0J61_11516</name>
</gene>
<protein>
    <submittedName>
        <fullName evidence="2">Uncharacterized protein</fullName>
    </submittedName>
</protein>
<dbReference type="AlphaFoldDB" id="A0A1C7MU77"/>
<dbReference type="OrthoDB" id="10442335at2759"/>
<feature type="compositionally biased region" description="Basic residues" evidence="1">
    <location>
        <begin position="117"/>
        <end position="136"/>
    </location>
</feature>
<dbReference type="EMBL" id="LUGH01002139">
    <property type="protein sequence ID" value="OBZ80435.1"/>
    <property type="molecule type" value="Genomic_DNA"/>
</dbReference>
<keyword evidence="3" id="KW-1185">Reference proteome</keyword>
<evidence type="ECO:0000256" key="1">
    <source>
        <dbReference type="SAM" id="MobiDB-lite"/>
    </source>
</evidence>
<feature type="region of interest" description="Disordered" evidence="1">
    <location>
        <begin position="35"/>
        <end position="153"/>
    </location>
</feature>
<dbReference type="Proteomes" id="UP000093000">
    <property type="component" value="Unassembled WGS sequence"/>
</dbReference>